<dbReference type="VEuPathDB" id="FungiDB:A1Q1_07305"/>
<sequence>MPDTVTPRSGSPFRRRSRRLPPSLIFTPIVPPPSQKQYRSKHSKEEERARLMAILKALDDDLKTQCDSLCAQIDAIIAKQEAELTARQPKRTKQTEGTAHPASTSVRMARAAPNSAASVTVCDRPKTPVPRIRSVRSMIW</sequence>
<dbReference type="Proteomes" id="UP000002748">
    <property type="component" value="Unassembled WGS sequence"/>
</dbReference>
<feature type="compositionally biased region" description="Polar residues" evidence="1">
    <location>
        <begin position="95"/>
        <end position="106"/>
    </location>
</feature>
<dbReference type="EMBL" id="ALBS01000054">
    <property type="protein sequence ID" value="EJT51543.1"/>
    <property type="molecule type" value="Genomic_DNA"/>
</dbReference>
<proteinExistence type="predicted"/>
<dbReference type="AlphaFoldDB" id="J5RAD6"/>
<dbReference type="GeneID" id="25990817"/>
<evidence type="ECO:0000313" key="3">
    <source>
        <dbReference type="Proteomes" id="UP000002748"/>
    </source>
</evidence>
<evidence type="ECO:0000313" key="2">
    <source>
        <dbReference type="EMBL" id="EJT51543.1"/>
    </source>
</evidence>
<comment type="caution">
    <text evidence="2">The sequence shown here is derived from an EMBL/GenBank/DDBJ whole genome shotgun (WGS) entry which is preliminary data.</text>
</comment>
<dbReference type="HOGENOM" id="CLU_1836534_0_0_1"/>
<accession>J5RAD6</accession>
<feature type="region of interest" description="Disordered" evidence="1">
    <location>
        <begin position="83"/>
        <end position="122"/>
    </location>
</feature>
<dbReference type="RefSeq" id="XP_014183016.1">
    <property type="nucleotide sequence ID" value="XM_014327541.1"/>
</dbReference>
<organism evidence="2 3">
    <name type="scientific">Trichosporon asahii var. asahii (strain ATCC 90039 / CBS 2479 / JCM 2466 / KCTC 7840 / NBRC 103889/ NCYC 2677 / UAMH 7654)</name>
    <name type="common">Yeast</name>
    <dbReference type="NCBI Taxonomy" id="1186058"/>
    <lineage>
        <taxon>Eukaryota</taxon>
        <taxon>Fungi</taxon>
        <taxon>Dikarya</taxon>
        <taxon>Basidiomycota</taxon>
        <taxon>Agaricomycotina</taxon>
        <taxon>Tremellomycetes</taxon>
        <taxon>Trichosporonales</taxon>
        <taxon>Trichosporonaceae</taxon>
        <taxon>Trichosporon</taxon>
    </lineage>
</organism>
<gene>
    <name evidence="2" type="ORF">A1Q1_07305</name>
</gene>
<dbReference type="KEGG" id="tasa:A1Q1_07305"/>
<protein>
    <submittedName>
        <fullName evidence="2">Uncharacterized protein</fullName>
    </submittedName>
</protein>
<evidence type="ECO:0000256" key="1">
    <source>
        <dbReference type="SAM" id="MobiDB-lite"/>
    </source>
</evidence>
<feature type="region of interest" description="Disordered" evidence="1">
    <location>
        <begin position="1"/>
        <end position="45"/>
    </location>
</feature>
<reference evidence="2 3" key="1">
    <citation type="journal article" date="2012" name="Eukaryot. Cell">
        <title>Draft genome sequence of CBS 2479, the standard type strain of Trichosporon asahii.</title>
        <authorList>
            <person name="Yang R.Y."/>
            <person name="Li H.T."/>
            <person name="Zhu H."/>
            <person name="Zhou G.P."/>
            <person name="Wang M."/>
            <person name="Wang L."/>
        </authorList>
    </citation>
    <scope>NUCLEOTIDE SEQUENCE [LARGE SCALE GENOMIC DNA]</scope>
    <source>
        <strain evidence="3">ATCC 90039 / CBS 2479 / JCM 2466 / KCTC 7840 / NCYC 2677 / UAMH 7654</strain>
    </source>
</reference>
<name>J5RAD6_TRIAS</name>